<keyword evidence="5 12" id="KW-0862">Zinc</keyword>
<organism evidence="14 15">
    <name type="scientific">Orbilia brochopaga</name>
    <dbReference type="NCBI Taxonomy" id="3140254"/>
    <lineage>
        <taxon>Eukaryota</taxon>
        <taxon>Fungi</taxon>
        <taxon>Dikarya</taxon>
        <taxon>Ascomycota</taxon>
        <taxon>Pezizomycotina</taxon>
        <taxon>Orbiliomycetes</taxon>
        <taxon>Orbiliales</taxon>
        <taxon>Orbiliaceae</taxon>
        <taxon>Orbilia</taxon>
    </lineage>
</organism>
<evidence type="ECO:0000256" key="3">
    <source>
        <dbReference type="ARBA" id="ARBA00012081"/>
    </source>
</evidence>
<sequence>MLLARIRSQILIRPSNHLPALSNRIFYTARYQYSTMATDTSKYKLNHTMLRVKDPVETVKFYELLGMKVINKIANPQYNFDLYFLAFDSTKAESPGKHWTDREGVVELTHNYGTESNAEYTINNGNDEPHKGFGHIAISVDNLQAACDRLEQANVAFKKKLSEGRMRHIAFAKDPNGYWIEIIGLKDQVTTETDTNTYRMNHSMIRVKSAKESLKFYQETMGMMLLRTSKNESAKFDLYFLGYKREGEVENNNITSEREGVLELTYNYGTNDPDSDFKGYHDGNAEPQGFGHICVTVDDLDAAVARFEECNVNWKKRLTDGRMKDVAFIKDPDGYWIEVIQNEGIKKRAGW</sequence>
<comment type="caution">
    <text evidence="14">The sequence shown here is derived from an EMBL/GenBank/DDBJ whole genome shotgun (WGS) entry which is preliminary data.</text>
</comment>
<dbReference type="GO" id="GO:0004462">
    <property type="term" value="F:lactoylglutathione lyase activity"/>
    <property type="evidence" value="ECO:0007669"/>
    <property type="project" value="UniProtKB-EC"/>
</dbReference>
<comment type="cofactor">
    <cofactor evidence="12">
        <name>Zn(2+)</name>
        <dbReference type="ChEBI" id="CHEBI:29105"/>
    </cofactor>
    <text evidence="12">Binds 1 zinc ion per subunit. In the homodimer, two zinc ions are bound between subunits.</text>
</comment>
<dbReference type="CDD" id="cd07233">
    <property type="entry name" value="GlxI_Zn"/>
    <property type="match status" value="2"/>
</dbReference>
<keyword evidence="4 12" id="KW-0479">Metal-binding</keyword>
<reference evidence="14 15" key="1">
    <citation type="submission" date="2019-10" db="EMBL/GenBank/DDBJ databases">
        <authorList>
            <person name="Palmer J.M."/>
        </authorList>
    </citation>
    <scope>NUCLEOTIDE SEQUENCE [LARGE SCALE GENOMIC DNA]</scope>
    <source>
        <strain evidence="14 15">TWF696</strain>
    </source>
</reference>
<dbReference type="AlphaFoldDB" id="A0AAV9V5U8"/>
<dbReference type="NCBIfam" id="TIGR00068">
    <property type="entry name" value="glyox_I"/>
    <property type="match status" value="2"/>
</dbReference>
<dbReference type="SUPFAM" id="SSF54593">
    <property type="entry name" value="Glyoxalase/Bleomycin resistance protein/Dihydroxybiphenyl dioxygenase"/>
    <property type="match status" value="2"/>
</dbReference>
<dbReference type="InterPro" id="IPR018146">
    <property type="entry name" value="Glyoxalase_1_CS"/>
</dbReference>
<evidence type="ECO:0000313" key="14">
    <source>
        <dbReference type="EMBL" id="KAK6354799.1"/>
    </source>
</evidence>
<evidence type="ECO:0000256" key="10">
    <source>
        <dbReference type="ARBA" id="ARBA00033298"/>
    </source>
</evidence>
<feature type="active site" description="Proton donor/acceptor" evidence="11">
    <location>
        <position position="338"/>
    </location>
</feature>
<evidence type="ECO:0000256" key="4">
    <source>
        <dbReference type="ARBA" id="ARBA00022723"/>
    </source>
</evidence>
<accession>A0AAV9V5U8</accession>
<feature type="binding site" evidence="12">
    <location>
        <position position="292"/>
    </location>
    <ligand>
        <name>Zn(2+)</name>
        <dbReference type="ChEBI" id="CHEBI:29105"/>
        <note>ligand shared between dimeric partners</note>
    </ligand>
</feature>
<proteinExistence type="inferred from homology"/>
<dbReference type="PROSITE" id="PS51819">
    <property type="entry name" value="VOC"/>
    <property type="match status" value="2"/>
</dbReference>
<dbReference type="PANTHER" id="PTHR10374">
    <property type="entry name" value="LACTOYLGLUTATHIONE LYASE GLYOXALASE I"/>
    <property type="match status" value="1"/>
</dbReference>
<protein>
    <recommendedName>
        <fullName evidence="3">lactoylglutathione lyase</fullName>
        <ecNumber evidence="3">4.4.1.5</ecNumber>
    </recommendedName>
    <alternativeName>
        <fullName evidence="8">Aldoketomutase</fullName>
    </alternativeName>
    <alternativeName>
        <fullName evidence="7">Ketone-aldehyde mutase</fullName>
    </alternativeName>
    <alternativeName>
        <fullName evidence="9">Methylglyoxalase</fullName>
    </alternativeName>
    <alternativeName>
        <fullName evidence="10">S-D-lactoylglutathione methylglyoxal lyase</fullName>
    </alternativeName>
</protein>
<dbReference type="EMBL" id="JAVHNQ010000002">
    <property type="protein sequence ID" value="KAK6354799.1"/>
    <property type="molecule type" value="Genomic_DNA"/>
</dbReference>
<evidence type="ECO:0000256" key="2">
    <source>
        <dbReference type="ARBA" id="ARBA00010363"/>
    </source>
</evidence>
<dbReference type="InterPro" id="IPR004361">
    <property type="entry name" value="Glyoxalase_1"/>
</dbReference>
<dbReference type="InterPro" id="IPR004360">
    <property type="entry name" value="Glyas_Fos-R_dOase_dom"/>
</dbReference>
<evidence type="ECO:0000256" key="8">
    <source>
        <dbReference type="ARBA" id="ARBA00030892"/>
    </source>
</evidence>
<comment type="similarity">
    <text evidence="2">Belongs to the glyoxalase I family.</text>
</comment>
<name>A0AAV9V5U8_9PEZI</name>
<feature type="binding site" evidence="12">
    <location>
        <position position="338"/>
    </location>
    <ligand>
        <name>Zn(2+)</name>
        <dbReference type="ChEBI" id="CHEBI:29105"/>
        <note>ligand shared between dimeric partners</note>
    </ligand>
</feature>
<dbReference type="PANTHER" id="PTHR10374:SF30">
    <property type="entry name" value="LACTOYLGLUTATHIONE LYASE"/>
    <property type="match status" value="1"/>
</dbReference>
<feature type="domain" description="VOC" evidence="13">
    <location>
        <begin position="199"/>
        <end position="342"/>
    </location>
</feature>
<dbReference type="Pfam" id="PF00903">
    <property type="entry name" value="Glyoxalase"/>
    <property type="match status" value="2"/>
</dbReference>
<comment type="pathway">
    <text evidence="1">Secondary metabolite metabolism; methylglyoxal degradation; (R)-lactate from methylglyoxal: step 1/2.</text>
</comment>
<evidence type="ECO:0000256" key="5">
    <source>
        <dbReference type="ARBA" id="ARBA00022833"/>
    </source>
</evidence>
<feature type="binding site" evidence="12">
    <location>
        <position position="263"/>
    </location>
    <ligand>
        <name>Zn(2+)</name>
        <dbReference type="ChEBI" id="CHEBI:29105"/>
        <note>ligand shared between dimeric partners</note>
    </ligand>
</feature>
<dbReference type="EC" id="4.4.1.5" evidence="3"/>
<evidence type="ECO:0000259" key="13">
    <source>
        <dbReference type="PROSITE" id="PS51819"/>
    </source>
</evidence>
<evidence type="ECO:0000256" key="6">
    <source>
        <dbReference type="ARBA" id="ARBA00023239"/>
    </source>
</evidence>
<evidence type="ECO:0000256" key="12">
    <source>
        <dbReference type="PIRSR" id="PIRSR604361-3"/>
    </source>
</evidence>
<dbReference type="InterPro" id="IPR029068">
    <property type="entry name" value="Glyas_Bleomycin-R_OHBP_Dase"/>
</dbReference>
<dbReference type="Proteomes" id="UP001375240">
    <property type="component" value="Unassembled WGS sequence"/>
</dbReference>
<dbReference type="GO" id="GO:0046872">
    <property type="term" value="F:metal ion binding"/>
    <property type="evidence" value="ECO:0007669"/>
    <property type="project" value="UniProtKB-KW"/>
</dbReference>
<evidence type="ECO:0000256" key="11">
    <source>
        <dbReference type="PIRSR" id="PIRSR604361-1"/>
    </source>
</evidence>
<keyword evidence="6 14" id="KW-0456">Lyase</keyword>
<keyword evidence="15" id="KW-1185">Reference proteome</keyword>
<evidence type="ECO:0000256" key="9">
    <source>
        <dbReference type="ARBA" id="ARBA00032460"/>
    </source>
</evidence>
<gene>
    <name evidence="14" type="primary">GLO1</name>
    <name evidence="14" type="ORF">TWF696_003932</name>
</gene>
<evidence type="ECO:0000256" key="1">
    <source>
        <dbReference type="ARBA" id="ARBA00005008"/>
    </source>
</evidence>
<feature type="domain" description="VOC" evidence="13">
    <location>
        <begin position="44"/>
        <end position="185"/>
    </location>
</feature>
<dbReference type="PROSITE" id="PS00935">
    <property type="entry name" value="GLYOXALASE_I_2"/>
    <property type="match status" value="2"/>
</dbReference>
<evidence type="ECO:0000256" key="7">
    <source>
        <dbReference type="ARBA" id="ARBA00030291"/>
    </source>
</evidence>
<evidence type="ECO:0000313" key="15">
    <source>
        <dbReference type="Proteomes" id="UP001375240"/>
    </source>
</evidence>
<dbReference type="Gene3D" id="3.10.180.10">
    <property type="entry name" value="2,3-Dihydroxybiphenyl 1,2-Dioxygenase, domain 1"/>
    <property type="match status" value="2"/>
</dbReference>
<dbReference type="InterPro" id="IPR037523">
    <property type="entry name" value="VOC_core"/>
</dbReference>